<proteinExistence type="predicted"/>
<dbReference type="Proteomes" id="UP000000437">
    <property type="component" value="Chromosome 15"/>
</dbReference>
<protein>
    <submittedName>
        <fullName evidence="2">Uncharacterized protein si:ch73-380l3.3 isoform X1</fullName>
    </submittedName>
</protein>
<organism evidence="1 2">
    <name type="scientific">Danio rerio</name>
    <name type="common">Zebrafish</name>
    <name type="synonym">Brachydanio rerio</name>
    <dbReference type="NCBI Taxonomy" id="7955"/>
    <lineage>
        <taxon>Eukaryota</taxon>
        <taxon>Metazoa</taxon>
        <taxon>Chordata</taxon>
        <taxon>Craniata</taxon>
        <taxon>Vertebrata</taxon>
        <taxon>Euteleostomi</taxon>
        <taxon>Actinopterygii</taxon>
        <taxon>Neopterygii</taxon>
        <taxon>Teleostei</taxon>
        <taxon>Ostariophysi</taxon>
        <taxon>Cypriniformes</taxon>
        <taxon>Danionidae</taxon>
        <taxon>Danioninae</taxon>
        <taxon>Danio</taxon>
    </lineage>
</organism>
<reference evidence="2" key="1">
    <citation type="submission" date="2025-08" db="UniProtKB">
        <authorList>
            <consortium name="RefSeq"/>
        </authorList>
    </citation>
    <scope>IDENTIFICATION</scope>
    <source>
        <strain evidence="2">Tuebingen</strain>
        <tissue evidence="2">Fibroblasts and whole tissue</tissue>
    </source>
</reference>
<accession>A0AC58HDK0</accession>
<keyword evidence="1" id="KW-1185">Reference proteome</keyword>
<evidence type="ECO:0000313" key="1">
    <source>
        <dbReference type="Proteomes" id="UP000000437"/>
    </source>
</evidence>
<gene>
    <name evidence="2" type="primary">si:ch73-380l3.3</name>
</gene>
<dbReference type="RefSeq" id="XP_073780073.1">
    <property type="nucleotide sequence ID" value="XM_073923972.1"/>
</dbReference>
<evidence type="ECO:0000313" key="2">
    <source>
        <dbReference type="RefSeq" id="XP_073780073.1"/>
    </source>
</evidence>
<name>A0AC58HDK0_DANRE</name>
<sequence>MTGLLLLHLLFQAALGWEVRMPKDIHGLQGSCLVIPCSFSYTLYPPKNPRRVVWYQWVPEGYPLVYDPWNANEVIEKFRGTTDLYGNSSWDCSLLIRNLEQSHHGEKIYTWIDPENVGWRTYKFYDVTSTILVDARPQPPSINIYGGERPGETITVVCSAFHTCPYSKPNLILNGIEGSDQIDNEHIEGGLWKISLTRTGVAKAESSTTECSVTYYGGITVVTMKEKTAQASVLNEQDPAHSELKNVVVHILAPLLAVFLLTCIIAGFIIYKRRQQQPLIGAQESHTQLEERRSHWNTFSRRFIRSEGRAAWNNRGNRSDTRTKVCAVSENKPFSKPRMPSPKSEQRPISGHDYEAEYTVVDDLGMYGNIL</sequence>